<comment type="caution">
    <text evidence="9">The sequence shown here is derived from an EMBL/GenBank/DDBJ whole genome shotgun (WGS) entry which is preliminary data.</text>
</comment>
<evidence type="ECO:0000256" key="1">
    <source>
        <dbReference type="ARBA" id="ARBA00001947"/>
    </source>
</evidence>
<comment type="cofactor">
    <cofactor evidence="1">
        <name>Zn(2+)</name>
        <dbReference type="ChEBI" id="CHEBI:29105"/>
    </cofactor>
</comment>
<protein>
    <submittedName>
        <fullName evidence="9">Cytosolic carboxypeptidase 4</fullName>
    </submittedName>
</protein>
<evidence type="ECO:0000256" key="3">
    <source>
        <dbReference type="ARBA" id="ARBA00005988"/>
    </source>
</evidence>
<dbReference type="GO" id="GO:0008270">
    <property type="term" value="F:zinc ion binding"/>
    <property type="evidence" value="ECO:0007669"/>
    <property type="project" value="InterPro"/>
</dbReference>
<dbReference type="InterPro" id="IPR050821">
    <property type="entry name" value="Cytosolic_carboxypeptidase"/>
</dbReference>
<gene>
    <name evidence="9" type="primary">AGBL1_0</name>
    <name evidence="9" type="ORF">N1851_019491</name>
</gene>
<sequence>MGSRLCHFLCPGLGRYQPVVQVVQDAHSPCLQWGQSDCQSYKYSVATEYQQTTNHKYKANVRSAVSKGYISGLLALYEDWHSRDTGHVAVRIRLALLRCLHQVTRSAAGREAVVGQGGLRLLFHTTQACLLSRDTESLVEPSVQLMRRCHPKTPLLLSDEEESEDEDNEDGSQESESKDFDDDLETDLNKLRRRPEPDRPKELLAQYSQFCLEFTHDFGELESGSEPEESSSSSSFSSSPSSSSSSSSSDEEAFLRQSVSQGRQEETRTAKVLVHPAAATREAPQEPRTQQDEAHKQLPTWSHVISKVRGLSAATSHRVANGEETAGEKEEERRGEEWGEREEEREKERTEEEHQSSLVDRLLATHVRWRPAPRPAAVPGRGGPHQVHPRFQHPAFPDFWGHLPPPRPRSPWRRASPTCREGVEDIQRMLDDGIINQVVFDLEDTNPQCINYQPDTLRFFSKFECGNLRKAVQVRRYEYDLILNADANCSINTQWFYFEVSNMAANIPYRFNVINCEKTNSQFNYGMQPVLYSVREALDGRPHWVRTGTEICYFRNRFCPAHGRRGQTFYTLTFTVTFKHNEDVCYLAYHYPYTYSALQSHLQVLQRSVDPAKVFFRQQSLCDSLAGNPCPLVTITACPASRGWRDMHQLRNRPCIVLTARVHPGESNASWVMRGTLGFLCSRDPVAQSLRETFVFKIIPMLNPDGVVNGT</sequence>
<dbReference type="Pfam" id="PF25571">
    <property type="entry name" value="TPR_CCP1_N"/>
    <property type="match status" value="1"/>
</dbReference>
<dbReference type="EMBL" id="JAOPHQ010003537">
    <property type="protein sequence ID" value="KAK0142579.1"/>
    <property type="molecule type" value="Genomic_DNA"/>
</dbReference>
<comment type="similarity">
    <text evidence="3 6">Belongs to the peptidase M14 family.</text>
</comment>
<evidence type="ECO:0000313" key="9">
    <source>
        <dbReference type="EMBL" id="KAK0142579.1"/>
    </source>
</evidence>
<comment type="catalytic activity">
    <reaction evidence="5">
        <text>(L-glutamyl)(n+1)-gamma-L-glutamyl-L-glutamyl-[protein] + H2O = (L-glutamyl)(n)-gamma-L-glutamyl-L-glutamyl-[protein] + L-glutamate</text>
        <dbReference type="Rhea" id="RHEA:60004"/>
        <dbReference type="Rhea" id="RHEA-COMP:15519"/>
        <dbReference type="Rhea" id="RHEA-COMP:15675"/>
        <dbReference type="ChEBI" id="CHEBI:15377"/>
        <dbReference type="ChEBI" id="CHEBI:29985"/>
        <dbReference type="ChEBI" id="CHEBI:143623"/>
    </reaction>
    <physiologicalReaction direction="left-to-right" evidence="5">
        <dbReference type="Rhea" id="RHEA:60005"/>
    </physiologicalReaction>
</comment>
<feature type="compositionally biased region" description="Basic and acidic residues" evidence="7">
    <location>
        <begin position="326"/>
        <end position="355"/>
    </location>
</feature>
<dbReference type="PROSITE" id="PS52035">
    <property type="entry name" value="PEPTIDASE_M14"/>
    <property type="match status" value="1"/>
</dbReference>
<dbReference type="InterPro" id="IPR000834">
    <property type="entry name" value="Peptidase_M14"/>
</dbReference>
<dbReference type="AlphaFoldDB" id="A0AA47MM22"/>
<evidence type="ECO:0000313" key="10">
    <source>
        <dbReference type="Proteomes" id="UP001174136"/>
    </source>
</evidence>
<dbReference type="GO" id="GO:0006508">
    <property type="term" value="P:proteolysis"/>
    <property type="evidence" value="ECO:0007669"/>
    <property type="project" value="InterPro"/>
</dbReference>
<evidence type="ECO:0000259" key="8">
    <source>
        <dbReference type="PROSITE" id="PS52035"/>
    </source>
</evidence>
<evidence type="ECO:0000256" key="7">
    <source>
        <dbReference type="SAM" id="MobiDB-lite"/>
    </source>
</evidence>
<keyword evidence="10" id="KW-1185">Reference proteome</keyword>
<dbReference type="SUPFAM" id="SSF53187">
    <property type="entry name" value="Zn-dependent exopeptidases"/>
    <property type="match status" value="1"/>
</dbReference>
<dbReference type="Gene3D" id="2.60.40.3120">
    <property type="match status" value="1"/>
</dbReference>
<feature type="compositionally biased region" description="Basic and acidic residues" evidence="7">
    <location>
        <begin position="283"/>
        <end position="296"/>
    </location>
</feature>
<feature type="region of interest" description="Disordered" evidence="7">
    <location>
        <begin position="153"/>
        <end position="184"/>
    </location>
</feature>
<feature type="compositionally biased region" description="Low complexity" evidence="7">
    <location>
        <begin position="230"/>
        <end position="248"/>
    </location>
</feature>
<proteinExistence type="inferred from homology"/>
<dbReference type="Pfam" id="PF18027">
    <property type="entry name" value="Pepdidase_M14_N"/>
    <property type="match status" value="1"/>
</dbReference>
<evidence type="ECO:0000256" key="2">
    <source>
        <dbReference type="ARBA" id="ARBA00004514"/>
    </source>
</evidence>
<dbReference type="Pfam" id="PF00246">
    <property type="entry name" value="Peptidase_M14"/>
    <property type="match status" value="1"/>
</dbReference>
<comment type="subcellular location">
    <subcellularLocation>
        <location evidence="2">Cytoplasm</location>
        <location evidence="2">Cytosol</location>
    </subcellularLocation>
</comment>
<dbReference type="Proteomes" id="UP001174136">
    <property type="component" value="Unassembled WGS sequence"/>
</dbReference>
<accession>A0AA47MM22</accession>
<evidence type="ECO:0000256" key="6">
    <source>
        <dbReference type="PROSITE-ProRule" id="PRU01379"/>
    </source>
</evidence>
<name>A0AA47MM22_MERPO</name>
<dbReference type="InterPro" id="IPR040626">
    <property type="entry name" value="Pepdidase_M14_N"/>
</dbReference>
<keyword evidence="4 9" id="KW-0121">Carboxypeptidase</keyword>
<evidence type="ECO:0000256" key="5">
    <source>
        <dbReference type="ARBA" id="ARBA00029302"/>
    </source>
</evidence>
<organism evidence="9 10">
    <name type="scientific">Merluccius polli</name>
    <name type="common">Benguela hake</name>
    <name type="synonym">Merluccius cadenati</name>
    <dbReference type="NCBI Taxonomy" id="89951"/>
    <lineage>
        <taxon>Eukaryota</taxon>
        <taxon>Metazoa</taxon>
        <taxon>Chordata</taxon>
        <taxon>Craniata</taxon>
        <taxon>Vertebrata</taxon>
        <taxon>Euteleostomi</taxon>
        <taxon>Actinopterygii</taxon>
        <taxon>Neopterygii</taxon>
        <taxon>Teleostei</taxon>
        <taxon>Neoteleostei</taxon>
        <taxon>Acanthomorphata</taxon>
        <taxon>Zeiogadaria</taxon>
        <taxon>Gadariae</taxon>
        <taxon>Gadiformes</taxon>
        <taxon>Gadoidei</taxon>
        <taxon>Merlucciidae</taxon>
        <taxon>Merluccius</taxon>
    </lineage>
</organism>
<keyword evidence="4 9" id="KW-0645">Protease</keyword>
<dbReference type="Gene3D" id="3.40.630.10">
    <property type="entry name" value="Zn peptidases"/>
    <property type="match status" value="1"/>
</dbReference>
<comment type="caution">
    <text evidence="6">Lacks conserved residue(s) required for the propagation of feature annotation.</text>
</comment>
<feature type="compositionally biased region" description="Acidic residues" evidence="7">
    <location>
        <begin position="158"/>
        <end position="184"/>
    </location>
</feature>
<dbReference type="PANTHER" id="PTHR12756">
    <property type="entry name" value="CYTOSOLIC CARBOXYPEPTIDASE"/>
    <property type="match status" value="1"/>
</dbReference>
<keyword evidence="4 9" id="KW-0378">Hydrolase</keyword>
<dbReference type="PANTHER" id="PTHR12756:SF5">
    <property type="entry name" value="CYTOSOLIC CARBOXYPEPTIDASE 4"/>
    <property type="match status" value="1"/>
</dbReference>
<evidence type="ECO:0000256" key="4">
    <source>
        <dbReference type="ARBA" id="ARBA00022645"/>
    </source>
</evidence>
<feature type="region of interest" description="Disordered" evidence="7">
    <location>
        <begin position="220"/>
        <end position="357"/>
    </location>
</feature>
<feature type="domain" description="Peptidase M14" evidence="8">
    <location>
        <begin position="591"/>
        <end position="711"/>
    </location>
</feature>
<dbReference type="GO" id="GO:0005829">
    <property type="term" value="C:cytosol"/>
    <property type="evidence" value="ECO:0007669"/>
    <property type="project" value="UniProtKB-SubCell"/>
</dbReference>
<reference evidence="9" key="1">
    <citation type="journal article" date="2023" name="Front. Mar. Sci.">
        <title>A new Merluccius polli reference genome to investigate the effects of global change in West African waters.</title>
        <authorList>
            <person name="Mateo J.L."/>
            <person name="Blanco-Fernandez C."/>
            <person name="Garcia-Vazquez E."/>
            <person name="Machado-Schiaffino G."/>
        </authorList>
    </citation>
    <scope>NUCLEOTIDE SEQUENCE</scope>
    <source>
        <strain evidence="9">C29</strain>
        <tissue evidence="9">Fin</tissue>
    </source>
</reference>
<dbReference type="GO" id="GO:0004181">
    <property type="term" value="F:metallocarboxypeptidase activity"/>
    <property type="evidence" value="ECO:0007669"/>
    <property type="project" value="InterPro"/>
</dbReference>